<dbReference type="PANTHER" id="PTHR34820:SF4">
    <property type="entry name" value="INNER MEMBRANE PROTEIN YEBZ"/>
    <property type="match status" value="1"/>
</dbReference>
<proteinExistence type="predicted"/>
<evidence type="ECO:0000256" key="7">
    <source>
        <dbReference type="ARBA" id="ARBA00023008"/>
    </source>
</evidence>
<evidence type="ECO:0000256" key="1">
    <source>
        <dbReference type="ARBA" id="ARBA00004651"/>
    </source>
</evidence>
<dbReference type="Pfam" id="PF05425">
    <property type="entry name" value="CopD"/>
    <property type="match status" value="1"/>
</dbReference>
<dbReference type="GO" id="GO:0005507">
    <property type="term" value="F:copper ion binding"/>
    <property type="evidence" value="ECO:0007669"/>
    <property type="project" value="InterPro"/>
</dbReference>
<dbReference type="InterPro" id="IPR032694">
    <property type="entry name" value="CopC/D"/>
</dbReference>
<evidence type="ECO:0000256" key="8">
    <source>
        <dbReference type="ARBA" id="ARBA00023136"/>
    </source>
</evidence>
<dbReference type="InterPro" id="IPR032693">
    <property type="entry name" value="YtkA-like_dom"/>
</dbReference>
<keyword evidence="3" id="KW-0812">Transmembrane</keyword>
<dbReference type="Pfam" id="PF13115">
    <property type="entry name" value="YtkA"/>
    <property type="match status" value="1"/>
</dbReference>
<dbReference type="EMBL" id="WKKV01000006">
    <property type="protein sequence ID" value="MSE03118.1"/>
    <property type="molecule type" value="Genomic_DNA"/>
</dbReference>
<dbReference type="InterPro" id="IPR008457">
    <property type="entry name" value="Cu-R_CopD_dom"/>
</dbReference>
<evidence type="ECO:0000256" key="2">
    <source>
        <dbReference type="ARBA" id="ARBA00022475"/>
    </source>
</evidence>
<dbReference type="InterPro" id="IPR007348">
    <property type="entry name" value="CopC_dom"/>
</dbReference>
<dbReference type="GO" id="GO:0006825">
    <property type="term" value="P:copper ion transport"/>
    <property type="evidence" value="ECO:0007669"/>
    <property type="project" value="InterPro"/>
</dbReference>
<evidence type="ECO:0000259" key="9">
    <source>
        <dbReference type="Pfam" id="PF04234"/>
    </source>
</evidence>
<keyword evidence="4" id="KW-0479">Metal-binding</keyword>
<dbReference type="GO" id="GO:0046688">
    <property type="term" value="P:response to copper ion"/>
    <property type="evidence" value="ECO:0007669"/>
    <property type="project" value="InterPro"/>
</dbReference>
<comment type="subcellular location">
    <subcellularLocation>
        <location evidence="1">Cell membrane</location>
        <topology evidence="1">Multi-pass membrane protein</topology>
    </subcellularLocation>
</comment>
<dbReference type="AlphaFoldDB" id="A0A6A8LGV5"/>
<dbReference type="PANTHER" id="PTHR34820">
    <property type="entry name" value="INNER MEMBRANE PROTEIN YEBZ"/>
    <property type="match status" value="1"/>
</dbReference>
<dbReference type="RefSeq" id="WP_014304348.1">
    <property type="nucleotide sequence ID" value="NZ_BPWC01000004.1"/>
</dbReference>
<evidence type="ECO:0000256" key="3">
    <source>
        <dbReference type="ARBA" id="ARBA00022692"/>
    </source>
</evidence>
<dbReference type="InterPro" id="IPR014755">
    <property type="entry name" value="Cu-Rt/internalin_Ig-like"/>
</dbReference>
<dbReference type="SUPFAM" id="SSF81296">
    <property type="entry name" value="E set domains"/>
    <property type="match status" value="1"/>
</dbReference>
<dbReference type="GO" id="GO:0005886">
    <property type="term" value="C:plasma membrane"/>
    <property type="evidence" value="ECO:0007669"/>
    <property type="project" value="UniProtKB-SubCell"/>
</dbReference>
<keyword evidence="7" id="KW-0186">Copper</keyword>
<keyword evidence="8" id="KW-0472">Membrane</keyword>
<accession>A0A6A8LGV5</accession>
<evidence type="ECO:0000259" key="11">
    <source>
        <dbReference type="Pfam" id="PF13115"/>
    </source>
</evidence>
<feature type="domain" description="Copper resistance protein D" evidence="10">
    <location>
        <begin position="328"/>
        <end position="420"/>
    </location>
</feature>
<feature type="domain" description="CopC" evidence="9">
    <location>
        <begin position="24"/>
        <end position="120"/>
    </location>
</feature>
<dbReference type="Pfam" id="PF04234">
    <property type="entry name" value="CopC"/>
    <property type="match status" value="1"/>
</dbReference>
<evidence type="ECO:0000256" key="4">
    <source>
        <dbReference type="ARBA" id="ARBA00022723"/>
    </source>
</evidence>
<dbReference type="InterPro" id="IPR014756">
    <property type="entry name" value="Ig_E-set"/>
</dbReference>
<protein>
    <submittedName>
        <fullName evidence="12">Copper transporter</fullName>
    </submittedName>
</protein>
<evidence type="ECO:0000256" key="5">
    <source>
        <dbReference type="ARBA" id="ARBA00022729"/>
    </source>
</evidence>
<dbReference type="Gene3D" id="2.60.40.1220">
    <property type="match status" value="1"/>
</dbReference>
<feature type="domain" description="YtkA-like" evidence="11">
    <location>
        <begin position="454"/>
        <end position="525"/>
    </location>
</feature>
<keyword evidence="6" id="KW-1133">Transmembrane helix</keyword>
<evidence type="ECO:0000256" key="6">
    <source>
        <dbReference type="ARBA" id="ARBA00022989"/>
    </source>
</evidence>
<dbReference type="GO" id="GO:0042597">
    <property type="term" value="C:periplasmic space"/>
    <property type="evidence" value="ECO:0007669"/>
    <property type="project" value="InterPro"/>
</dbReference>
<evidence type="ECO:0000259" key="10">
    <source>
        <dbReference type="Pfam" id="PF05425"/>
    </source>
</evidence>
<gene>
    <name evidence="12" type="ORF">GKC39_13700</name>
</gene>
<reference evidence="12" key="1">
    <citation type="submission" date="2019-11" db="EMBL/GenBank/DDBJ databases">
        <title>Draft Genome Sequence of Plant Growth-Promoting Rhizosphere-Associated Bacteria.</title>
        <authorList>
            <person name="Vasilyev I.Y."/>
            <person name="Radchenko V."/>
            <person name="Ilnitskaya E.V."/>
        </authorList>
    </citation>
    <scope>NUCLEOTIDE SEQUENCE</scope>
    <source>
        <strain evidence="12">VRA_517_n</strain>
    </source>
</reference>
<evidence type="ECO:0000313" key="12">
    <source>
        <dbReference type="EMBL" id="MSE03118.1"/>
    </source>
</evidence>
<sequence>MRQNKRWLVFLLFLVLIPKTSFAHAYITNSNPGENSELKQAPKQIEIEFNEQIEEGFHSIKVYNSSGERVDAGKTVIQKNNARIMTAALKKNLPHDIYRAEWNAVSADGHPVSGVIPFSIGKAGGELQEQTSSQAALHPEAAIDRGILYTALSLFIGTAFFHLFWYRNNEDSSKAKRTVKLLVISLCLTGLALVCQLPIQTKENAGGAWSAAFQPDYVKETLLKTAGGYVWMIQISLFILLALSMIPLLKKKAFRSFAYWTAPLLFFFASLLAKAFAGHAAVIDEKAVGIAMDFLHLSAASVWMGGIAALVLLLSSEWRKPDKTIAWETVRRFSPWAFASVGVLLFSGVLNGFFIIRSFDSLFHTAYGKTLLLKIGLFVIMLALGAVHVWMTKFSRKRSISATIKAEWALGIAVLFTTAVFTSLPSPPPPAPLPFNGSETIGNGETLSLHITPNQPGKNEFQVIVTDHNGSLVKDIQQFTVTVYQTGFSGKQHESTFDLKKTKEGTFEAANLSITEKGNWKIKVHGLTNDFNEINQIFSTTN</sequence>
<keyword evidence="5" id="KW-0732">Signal</keyword>
<organism evidence="12">
    <name type="scientific">Bacillus velezensis</name>
    <dbReference type="NCBI Taxonomy" id="492670"/>
    <lineage>
        <taxon>Bacteria</taxon>
        <taxon>Bacillati</taxon>
        <taxon>Bacillota</taxon>
        <taxon>Bacilli</taxon>
        <taxon>Bacillales</taxon>
        <taxon>Bacillaceae</taxon>
        <taxon>Bacillus</taxon>
        <taxon>Bacillus amyloliquefaciens group</taxon>
    </lineage>
</organism>
<name>A0A6A8LGV5_BACVE</name>
<comment type="caution">
    <text evidence="12">The sequence shown here is derived from an EMBL/GenBank/DDBJ whole genome shotgun (WGS) entry which is preliminary data.</text>
</comment>
<keyword evidence="2" id="KW-1003">Cell membrane</keyword>